<organism evidence="1 2">
    <name type="scientific">Manihot esculenta</name>
    <name type="common">Cassava</name>
    <name type="synonym">Jatropha manihot</name>
    <dbReference type="NCBI Taxonomy" id="3983"/>
    <lineage>
        <taxon>Eukaryota</taxon>
        <taxon>Viridiplantae</taxon>
        <taxon>Streptophyta</taxon>
        <taxon>Embryophyta</taxon>
        <taxon>Tracheophyta</taxon>
        <taxon>Spermatophyta</taxon>
        <taxon>Magnoliopsida</taxon>
        <taxon>eudicotyledons</taxon>
        <taxon>Gunneridae</taxon>
        <taxon>Pentapetalae</taxon>
        <taxon>rosids</taxon>
        <taxon>fabids</taxon>
        <taxon>Malpighiales</taxon>
        <taxon>Euphorbiaceae</taxon>
        <taxon>Crotonoideae</taxon>
        <taxon>Manihoteae</taxon>
        <taxon>Manihot</taxon>
    </lineage>
</organism>
<comment type="caution">
    <text evidence="1">The sequence shown here is derived from an EMBL/GenBank/DDBJ whole genome shotgun (WGS) entry which is preliminary data.</text>
</comment>
<reference evidence="2" key="1">
    <citation type="journal article" date="2016" name="Nat. Biotechnol.">
        <title>Sequencing wild and cultivated cassava and related species reveals extensive interspecific hybridization and genetic diversity.</title>
        <authorList>
            <person name="Bredeson J.V."/>
            <person name="Lyons J.B."/>
            <person name="Prochnik S.E."/>
            <person name="Wu G.A."/>
            <person name="Ha C.M."/>
            <person name="Edsinger-Gonzales E."/>
            <person name="Grimwood J."/>
            <person name="Schmutz J."/>
            <person name="Rabbi I.Y."/>
            <person name="Egesi C."/>
            <person name="Nauluvula P."/>
            <person name="Lebot V."/>
            <person name="Ndunguru J."/>
            <person name="Mkamilo G."/>
            <person name="Bart R.S."/>
            <person name="Setter T.L."/>
            <person name="Gleadow R.M."/>
            <person name="Kulakow P."/>
            <person name="Ferguson M.E."/>
            <person name="Rounsley S."/>
            <person name="Rokhsar D.S."/>
        </authorList>
    </citation>
    <scope>NUCLEOTIDE SEQUENCE [LARGE SCALE GENOMIC DNA]</scope>
    <source>
        <strain evidence="2">cv. AM560-2</strain>
    </source>
</reference>
<sequence length="57" mass="6153">MSASGGRDGLLPKSFHLPYAGIDLLEVASVGPSGGNERRSWTFPIPFLLACFRVYVV</sequence>
<dbReference type="EMBL" id="CM004387">
    <property type="protein sequence ID" value="OAY60674.2"/>
    <property type="molecule type" value="Genomic_DNA"/>
</dbReference>
<protein>
    <submittedName>
        <fullName evidence="1">Uncharacterized protein</fullName>
    </submittedName>
</protein>
<evidence type="ECO:0000313" key="2">
    <source>
        <dbReference type="Proteomes" id="UP000091857"/>
    </source>
</evidence>
<evidence type="ECO:0000313" key="1">
    <source>
        <dbReference type="EMBL" id="OAY60674.2"/>
    </source>
</evidence>
<accession>A0ACC8E6N3</accession>
<keyword evidence="2" id="KW-1185">Reference proteome</keyword>
<name>A0ACC8E6N3_MANES</name>
<proteinExistence type="predicted"/>
<gene>
    <name evidence="1" type="ORF">MANES_01G058450v8</name>
</gene>
<dbReference type="Proteomes" id="UP000091857">
    <property type="component" value="Chromosome 1"/>
</dbReference>